<evidence type="ECO:0000256" key="8">
    <source>
        <dbReference type="ARBA" id="ARBA00022741"/>
    </source>
</evidence>
<evidence type="ECO:0000259" key="21">
    <source>
        <dbReference type="PROSITE" id="PS50110"/>
    </source>
</evidence>
<dbReference type="Pfam" id="PF01627">
    <property type="entry name" value="Hpt"/>
    <property type="match status" value="1"/>
</dbReference>
<evidence type="ECO:0000256" key="4">
    <source>
        <dbReference type="ARBA" id="ARBA00022475"/>
    </source>
</evidence>
<dbReference type="SMART" id="SM00387">
    <property type="entry name" value="HATPase_c"/>
    <property type="match status" value="1"/>
</dbReference>
<evidence type="ECO:0000256" key="6">
    <source>
        <dbReference type="ARBA" id="ARBA00022679"/>
    </source>
</evidence>
<evidence type="ECO:0000256" key="15">
    <source>
        <dbReference type="ARBA" id="ARBA00064003"/>
    </source>
</evidence>
<feature type="transmembrane region" description="Helical" evidence="19">
    <location>
        <begin position="51"/>
        <end position="71"/>
    </location>
</feature>
<evidence type="ECO:0000259" key="22">
    <source>
        <dbReference type="PROSITE" id="PS50894"/>
    </source>
</evidence>
<dbReference type="InterPro" id="IPR036097">
    <property type="entry name" value="HisK_dim/P_sf"/>
</dbReference>
<dbReference type="PROSITE" id="PS50110">
    <property type="entry name" value="RESPONSE_REGULATORY"/>
    <property type="match status" value="1"/>
</dbReference>
<dbReference type="SMART" id="SM00073">
    <property type="entry name" value="HPT"/>
    <property type="match status" value="1"/>
</dbReference>
<keyword evidence="13" id="KW-0843">Virulence</keyword>
<dbReference type="FunFam" id="1.10.287.130:FF:000002">
    <property type="entry name" value="Two-component osmosensing histidine kinase"/>
    <property type="match status" value="1"/>
</dbReference>
<dbReference type="InterPro" id="IPR001789">
    <property type="entry name" value="Sig_transdc_resp-reg_receiver"/>
</dbReference>
<feature type="domain" description="Response regulatory" evidence="21">
    <location>
        <begin position="462"/>
        <end position="579"/>
    </location>
</feature>
<dbReference type="FunFam" id="3.30.565.10:FF:000010">
    <property type="entry name" value="Sensor histidine kinase RcsC"/>
    <property type="match status" value="1"/>
</dbReference>
<comment type="subcellular location">
    <subcellularLocation>
        <location evidence="2">Cell inner membrane</location>
        <topology evidence="2">Multi-pass membrane protein</topology>
    </subcellularLocation>
</comment>
<proteinExistence type="predicted"/>
<feature type="transmembrane region" description="Helical" evidence="19">
    <location>
        <begin position="20"/>
        <end position="39"/>
    </location>
</feature>
<dbReference type="GO" id="GO:0000155">
    <property type="term" value="F:phosphorelay sensor kinase activity"/>
    <property type="evidence" value="ECO:0007669"/>
    <property type="project" value="InterPro"/>
</dbReference>
<keyword evidence="7 19" id="KW-0812">Transmembrane</keyword>
<keyword evidence="24" id="KW-1185">Reference proteome</keyword>
<dbReference type="InterPro" id="IPR003594">
    <property type="entry name" value="HATPase_dom"/>
</dbReference>
<dbReference type="Pfam" id="PF02518">
    <property type="entry name" value="HATPase_c"/>
    <property type="match status" value="1"/>
</dbReference>
<dbReference type="CDD" id="cd00082">
    <property type="entry name" value="HisKA"/>
    <property type="match status" value="1"/>
</dbReference>
<dbReference type="PROSITE" id="PS50894">
    <property type="entry name" value="HPT"/>
    <property type="match status" value="1"/>
</dbReference>
<dbReference type="SUPFAM" id="SSF47384">
    <property type="entry name" value="Homodimeric domain of signal transducing histidine kinase"/>
    <property type="match status" value="1"/>
</dbReference>
<dbReference type="PANTHER" id="PTHR45339">
    <property type="entry name" value="HYBRID SIGNAL TRANSDUCTION HISTIDINE KINASE J"/>
    <property type="match status" value="1"/>
</dbReference>
<dbReference type="Gene3D" id="3.30.565.10">
    <property type="entry name" value="Histidine kinase-like ATPase, C-terminal domain"/>
    <property type="match status" value="1"/>
</dbReference>
<feature type="modified residue" description="Phosphohistidine" evidence="17">
    <location>
        <position position="656"/>
    </location>
</feature>
<evidence type="ECO:0000256" key="9">
    <source>
        <dbReference type="ARBA" id="ARBA00022777"/>
    </source>
</evidence>
<reference evidence="24" key="1">
    <citation type="submission" date="2017-09" db="EMBL/GenBank/DDBJ databases">
        <title>Luteimonas liuhanmingii sp.nov., isolated from the intestinal contents of Tibetan Plateau Pika in Yushu, Qinghai Province, China.</title>
        <authorList>
            <person name="Gui Z."/>
        </authorList>
    </citation>
    <scope>NUCLEOTIDE SEQUENCE [LARGE SCALE GENOMIC DNA]</scope>
    <source>
        <strain evidence="24">100111</strain>
    </source>
</reference>
<dbReference type="PRINTS" id="PR00344">
    <property type="entry name" value="BCTRLSENSOR"/>
</dbReference>
<feature type="transmembrane region" description="Helical" evidence="19">
    <location>
        <begin position="125"/>
        <end position="147"/>
    </location>
</feature>
<evidence type="ECO:0000256" key="17">
    <source>
        <dbReference type="PROSITE-ProRule" id="PRU00110"/>
    </source>
</evidence>
<evidence type="ECO:0000256" key="14">
    <source>
        <dbReference type="ARBA" id="ARBA00023136"/>
    </source>
</evidence>
<dbReference type="SUPFAM" id="SSF47226">
    <property type="entry name" value="Histidine-containing phosphotransfer domain, HPT domain"/>
    <property type="match status" value="1"/>
</dbReference>
<dbReference type="SUPFAM" id="SSF55874">
    <property type="entry name" value="ATPase domain of HSP90 chaperone/DNA topoisomerase II/histidine kinase"/>
    <property type="match status" value="1"/>
</dbReference>
<evidence type="ECO:0000256" key="18">
    <source>
        <dbReference type="PROSITE-ProRule" id="PRU00169"/>
    </source>
</evidence>
<dbReference type="OrthoDB" id="9797243at2"/>
<keyword evidence="8" id="KW-0547">Nucleotide-binding</keyword>
<dbReference type="InterPro" id="IPR004358">
    <property type="entry name" value="Sig_transdc_His_kin-like_C"/>
</dbReference>
<dbReference type="PANTHER" id="PTHR45339:SF1">
    <property type="entry name" value="HYBRID SIGNAL TRANSDUCTION HISTIDINE KINASE J"/>
    <property type="match status" value="1"/>
</dbReference>
<evidence type="ECO:0000256" key="16">
    <source>
        <dbReference type="ARBA" id="ARBA00068150"/>
    </source>
</evidence>
<keyword evidence="11 19" id="KW-1133">Transmembrane helix</keyword>
<dbReference type="AlphaFoldDB" id="A0A290XEW2"/>
<dbReference type="GO" id="GO:0005886">
    <property type="term" value="C:plasma membrane"/>
    <property type="evidence" value="ECO:0007669"/>
    <property type="project" value="UniProtKB-SubCell"/>
</dbReference>
<dbReference type="InterPro" id="IPR036641">
    <property type="entry name" value="HPT_dom_sf"/>
</dbReference>
<keyword evidence="5 18" id="KW-0597">Phosphoprotein</keyword>
<dbReference type="SMART" id="SM00388">
    <property type="entry name" value="HisKA"/>
    <property type="match status" value="1"/>
</dbReference>
<protein>
    <recommendedName>
        <fullName evidence="16">Sensory/regulatory protein RpfC</fullName>
        <ecNumber evidence="3">2.7.13.3</ecNumber>
    </recommendedName>
</protein>
<dbReference type="InterPro" id="IPR008207">
    <property type="entry name" value="Sig_transdc_His_kin_Hpt_dom"/>
</dbReference>
<accession>A0A290XEW2</accession>
<evidence type="ECO:0000256" key="13">
    <source>
        <dbReference type="ARBA" id="ARBA00023026"/>
    </source>
</evidence>
<keyword evidence="10" id="KW-0067">ATP-binding</keyword>
<dbReference type="CDD" id="cd16922">
    <property type="entry name" value="HATPase_EvgS-ArcB-TorS-like"/>
    <property type="match status" value="1"/>
</dbReference>
<dbReference type="Gene3D" id="1.20.120.160">
    <property type="entry name" value="HPT domain"/>
    <property type="match status" value="1"/>
</dbReference>
<organism evidence="23 24">
    <name type="scientific">Luteimonas chenhongjianii</name>
    <dbReference type="NCBI Taxonomy" id="2006110"/>
    <lineage>
        <taxon>Bacteria</taxon>
        <taxon>Pseudomonadati</taxon>
        <taxon>Pseudomonadota</taxon>
        <taxon>Gammaproteobacteria</taxon>
        <taxon>Lysobacterales</taxon>
        <taxon>Lysobacteraceae</taxon>
        <taxon>Luteimonas</taxon>
    </lineage>
</organism>
<keyword evidence="4" id="KW-1003">Cell membrane</keyword>
<evidence type="ECO:0000313" key="23">
    <source>
        <dbReference type="EMBL" id="ATD67611.1"/>
    </source>
</evidence>
<dbReference type="InterPro" id="IPR005467">
    <property type="entry name" value="His_kinase_dom"/>
</dbReference>
<dbReference type="RefSeq" id="WP_096298201.1">
    <property type="nucleotide sequence ID" value="NZ_CP023406.1"/>
</dbReference>
<dbReference type="Pfam" id="PF00512">
    <property type="entry name" value="HisKA"/>
    <property type="match status" value="1"/>
</dbReference>
<keyword evidence="9 23" id="KW-0418">Kinase</keyword>
<feature type="transmembrane region" description="Helical" evidence="19">
    <location>
        <begin position="91"/>
        <end position="113"/>
    </location>
</feature>
<evidence type="ECO:0000256" key="11">
    <source>
        <dbReference type="ARBA" id="ARBA00022989"/>
    </source>
</evidence>
<keyword evidence="6" id="KW-0808">Transferase</keyword>
<keyword evidence="12" id="KW-0902">Two-component regulatory system</keyword>
<evidence type="ECO:0000256" key="12">
    <source>
        <dbReference type="ARBA" id="ARBA00023012"/>
    </source>
</evidence>
<name>A0A290XEW2_9GAMM</name>
<dbReference type="Proteomes" id="UP000218968">
    <property type="component" value="Chromosome"/>
</dbReference>
<feature type="transmembrane region" description="Helical" evidence="19">
    <location>
        <begin position="153"/>
        <end position="172"/>
    </location>
</feature>
<dbReference type="InterPro" id="IPR011006">
    <property type="entry name" value="CheY-like_superfamily"/>
</dbReference>
<dbReference type="SUPFAM" id="SSF52172">
    <property type="entry name" value="CheY-like"/>
    <property type="match status" value="1"/>
</dbReference>
<dbReference type="Pfam" id="PF00072">
    <property type="entry name" value="Response_reg"/>
    <property type="match status" value="1"/>
</dbReference>
<evidence type="ECO:0000256" key="1">
    <source>
        <dbReference type="ARBA" id="ARBA00000085"/>
    </source>
</evidence>
<dbReference type="Gene3D" id="1.10.287.130">
    <property type="match status" value="1"/>
</dbReference>
<dbReference type="SMART" id="SM00448">
    <property type="entry name" value="REC"/>
    <property type="match status" value="1"/>
</dbReference>
<evidence type="ECO:0000256" key="5">
    <source>
        <dbReference type="ARBA" id="ARBA00022553"/>
    </source>
</evidence>
<sequence length="723" mass="77665">MNAVSWLEDRLSGRPDSEHGQASIRLALLFVVLVFLLWTDHTGTRLPAFEQVMAMVIVGFCIGATLLMWIVARPETSHPRRVVGMFSDYGLMGAAMTVMGGPIGWVYVLILWVTVGNGLRFGNRYLYAAMTMAAISFGSVLMLTPYWHANLSLGIGLLIGLVAIPLYLSGLLRDLTNATSEAKRASEAKSRFLANMSHEFRTPLNGLAGVSELLATTRLDDEQREYLGTIRASTSSLLSLVEDVLDISAIEAGKLRVVVQPFSLREVVNSVDLVLQPGARAKRLDYVSTVADDVPDLLLGDPAHLRQVLTNLVGNAVKFTRAGSVRFDVGTASGPSDTLRLKFTVADTGIGIPASARARLFEAFEQADTTLSRGFGGTGLGTSIAKRLTEAMGGTIGFESTENAGSRFWVELPFEQVDALGAAGPDQAGLLEPVTRMDTQPVNVIAFSDPFMRHRLRVRSMRVLIADDHAANRMVLERLLQKAGHSVTSVTGAEDVLDVLASDDHDAIVVDLHMPGMSGLDMLRQMRVMEAGSARTPVIVLSADVTPSSIANCRKAGAYAFLAKPVVASRLLDLLADIAVPGSRPVREADPIPVAAAPRDGVLDTGVLEELASLGLGDNFVVTFVAQCMDDARTCLAGIDQAGQGEDWSAMRDHAHALKGVSGNVGLVQLAAGSGEIMALPDWELRREWRRRLDTLAAQFDEGGRALRARGQAGSARDRGREC</sequence>
<comment type="catalytic activity">
    <reaction evidence="1">
        <text>ATP + protein L-histidine = ADP + protein N-phospho-L-histidine.</text>
        <dbReference type="EC" id="2.7.13.3"/>
    </reaction>
</comment>
<dbReference type="CDD" id="cd17546">
    <property type="entry name" value="REC_hyHK_CKI1_RcsC-like"/>
    <property type="match status" value="1"/>
</dbReference>
<dbReference type="KEGG" id="lum:CNR27_09330"/>
<dbReference type="GO" id="GO:0005524">
    <property type="term" value="F:ATP binding"/>
    <property type="evidence" value="ECO:0007669"/>
    <property type="project" value="UniProtKB-KW"/>
</dbReference>
<dbReference type="CDD" id="cd00088">
    <property type="entry name" value="HPT"/>
    <property type="match status" value="1"/>
</dbReference>
<gene>
    <name evidence="23" type="ORF">CNR27_09330</name>
</gene>
<evidence type="ECO:0000256" key="19">
    <source>
        <dbReference type="SAM" id="Phobius"/>
    </source>
</evidence>
<dbReference type="InterPro" id="IPR036890">
    <property type="entry name" value="HATPase_C_sf"/>
</dbReference>
<evidence type="ECO:0000256" key="3">
    <source>
        <dbReference type="ARBA" id="ARBA00012438"/>
    </source>
</evidence>
<feature type="domain" description="HPt" evidence="22">
    <location>
        <begin position="617"/>
        <end position="710"/>
    </location>
</feature>
<feature type="domain" description="Histidine kinase" evidence="20">
    <location>
        <begin position="195"/>
        <end position="416"/>
    </location>
</feature>
<evidence type="ECO:0000256" key="10">
    <source>
        <dbReference type="ARBA" id="ARBA00022840"/>
    </source>
</evidence>
<feature type="modified residue" description="4-aspartylphosphate" evidence="18">
    <location>
        <position position="511"/>
    </location>
</feature>
<dbReference type="EMBL" id="CP023406">
    <property type="protein sequence ID" value="ATD67611.1"/>
    <property type="molecule type" value="Genomic_DNA"/>
</dbReference>
<evidence type="ECO:0000256" key="2">
    <source>
        <dbReference type="ARBA" id="ARBA00004429"/>
    </source>
</evidence>
<dbReference type="Gene3D" id="3.40.50.2300">
    <property type="match status" value="1"/>
</dbReference>
<dbReference type="EC" id="2.7.13.3" evidence="3"/>
<evidence type="ECO:0000259" key="20">
    <source>
        <dbReference type="PROSITE" id="PS50109"/>
    </source>
</evidence>
<evidence type="ECO:0000256" key="7">
    <source>
        <dbReference type="ARBA" id="ARBA00022692"/>
    </source>
</evidence>
<keyword evidence="14 19" id="KW-0472">Membrane</keyword>
<dbReference type="InterPro" id="IPR003661">
    <property type="entry name" value="HisK_dim/P_dom"/>
</dbReference>
<comment type="subunit">
    <text evidence="15">At low DSF concentrations, interacts with RpfF.</text>
</comment>
<dbReference type="PROSITE" id="PS50109">
    <property type="entry name" value="HIS_KIN"/>
    <property type="match status" value="1"/>
</dbReference>
<evidence type="ECO:0000313" key="24">
    <source>
        <dbReference type="Proteomes" id="UP000218968"/>
    </source>
</evidence>